<comment type="caution">
    <text evidence="1">The sequence shown here is derived from an EMBL/GenBank/DDBJ whole genome shotgun (WGS) entry which is preliminary data.</text>
</comment>
<reference evidence="1" key="1">
    <citation type="submission" date="2022-09" db="EMBL/GenBank/DDBJ databases">
        <title>A Global Phylogenomic Analysis of the Shiitake Genus Lentinula.</title>
        <authorList>
            <consortium name="DOE Joint Genome Institute"/>
            <person name="Sierra-Patev S."/>
            <person name="Min B."/>
            <person name="Naranjo-Ortiz M."/>
            <person name="Looney B."/>
            <person name="Konkel Z."/>
            <person name="Slot J.C."/>
            <person name="Sakamoto Y."/>
            <person name="Steenwyk J.L."/>
            <person name="Rokas A."/>
            <person name="Carro J."/>
            <person name="Camarero S."/>
            <person name="Ferreira P."/>
            <person name="Molpeceres G."/>
            <person name="Ruiz-Duenas F.J."/>
            <person name="Serrano A."/>
            <person name="Henrissat B."/>
            <person name="Drula E."/>
            <person name="Hughes K.W."/>
            <person name="Mata J.L."/>
            <person name="Ishikawa N.K."/>
            <person name="Vargas-Isla R."/>
            <person name="Ushijima S."/>
            <person name="Smith C.A."/>
            <person name="Ahrendt S."/>
            <person name="Andreopoulos W."/>
            <person name="He G."/>
            <person name="Labutti K."/>
            <person name="Lipzen A."/>
            <person name="Ng V."/>
            <person name="Riley R."/>
            <person name="Sandor L."/>
            <person name="Barry K."/>
            <person name="Martinez A.T."/>
            <person name="Xiao Y."/>
            <person name="Gibbons J.G."/>
            <person name="Terashima K."/>
            <person name="Grigoriev I.V."/>
            <person name="Hibbett D.S."/>
        </authorList>
    </citation>
    <scope>NUCLEOTIDE SEQUENCE</scope>
    <source>
        <strain evidence="1">TMI1499</strain>
    </source>
</reference>
<keyword evidence="2" id="KW-1185">Reference proteome</keyword>
<evidence type="ECO:0000313" key="2">
    <source>
        <dbReference type="Proteomes" id="UP001163835"/>
    </source>
</evidence>
<protein>
    <submittedName>
        <fullName evidence="1">Uncharacterized protein</fullName>
    </submittedName>
</protein>
<accession>A0ACC1TY53</accession>
<sequence length="94" mass="10722">HTDQIAQARHGENFPVEGVGKKWKSYFISEHSDRIGMYWAQPIDHSQACTFNPLSRPYLACHPSIGSTRSLPYYSFSLHIPFQPSLLLLSYSLP</sequence>
<evidence type="ECO:0000313" key="1">
    <source>
        <dbReference type="EMBL" id="KAJ3809578.1"/>
    </source>
</evidence>
<dbReference type="Proteomes" id="UP001163835">
    <property type="component" value="Unassembled WGS sequence"/>
</dbReference>
<feature type="non-terminal residue" evidence="1">
    <location>
        <position position="1"/>
    </location>
</feature>
<gene>
    <name evidence="1" type="ORF">F5876DRAFT_43599</name>
</gene>
<organism evidence="1 2">
    <name type="scientific">Lentinula aff. lateritia</name>
    <dbReference type="NCBI Taxonomy" id="2804960"/>
    <lineage>
        <taxon>Eukaryota</taxon>
        <taxon>Fungi</taxon>
        <taxon>Dikarya</taxon>
        <taxon>Basidiomycota</taxon>
        <taxon>Agaricomycotina</taxon>
        <taxon>Agaricomycetes</taxon>
        <taxon>Agaricomycetidae</taxon>
        <taxon>Agaricales</taxon>
        <taxon>Marasmiineae</taxon>
        <taxon>Omphalotaceae</taxon>
        <taxon>Lentinula</taxon>
    </lineage>
</organism>
<proteinExistence type="predicted"/>
<dbReference type="EMBL" id="MU795149">
    <property type="protein sequence ID" value="KAJ3809578.1"/>
    <property type="molecule type" value="Genomic_DNA"/>
</dbReference>
<name>A0ACC1TY53_9AGAR</name>